<accession>A0A4V2YU00</accession>
<keyword evidence="4" id="KW-0547">Nucleotide-binding</keyword>
<keyword evidence="5" id="KW-1185">Reference proteome</keyword>
<dbReference type="InterPro" id="IPR002611">
    <property type="entry name" value="IstB_ATP-bd"/>
</dbReference>
<dbReference type="EMBL" id="SMFM01000013">
    <property type="protein sequence ID" value="TDD73834.1"/>
    <property type="molecule type" value="Genomic_DNA"/>
</dbReference>
<evidence type="ECO:0000313" key="2">
    <source>
        <dbReference type="EMBL" id="TDD73834.1"/>
    </source>
</evidence>
<feature type="non-terminal residue" evidence="4">
    <location>
        <position position="1"/>
    </location>
</feature>
<evidence type="ECO:0000313" key="4">
    <source>
        <dbReference type="EMBL" id="TDD75827.1"/>
    </source>
</evidence>
<organism evidence="4 5">
    <name type="scientific">Flavobacterium caseinilyticum</name>
    <dbReference type="NCBI Taxonomy" id="2541732"/>
    <lineage>
        <taxon>Bacteria</taxon>
        <taxon>Pseudomonadati</taxon>
        <taxon>Bacteroidota</taxon>
        <taxon>Flavobacteriia</taxon>
        <taxon>Flavobacteriales</taxon>
        <taxon>Flavobacteriaceae</taxon>
        <taxon>Flavobacterium</taxon>
    </lineage>
</organism>
<dbReference type="RefSeq" id="WP_165930002.1">
    <property type="nucleotide sequence ID" value="NZ_SMFM01000004.1"/>
</dbReference>
<sequence length="44" mass="5084">VQGWYDIIGEKTIADAILDRLIHQSHRLELHGESMRKKRGINKG</sequence>
<evidence type="ECO:0000313" key="3">
    <source>
        <dbReference type="EMBL" id="TDD74121.1"/>
    </source>
</evidence>
<dbReference type="AlphaFoldDB" id="A0A4V2YU00"/>
<comment type="caution">
    <text evidence="4">The sequence shown here is derived from an EMBL/GenBank/DDBJ whole genome shotgun (WGS) entry which is preliminary data.</text>
</comment>
<dbReference type="Proteomes" id="UP000295278">
    <property type="component" value="Unassembled WGS sequence"/>
</dbReference>
<keyword evidence="4" id="KW-0067">ATP-binding</keyword>
<dbReference type="Gene3D" id="3.40.50.300">
    <property type="entry name" value="P-loop containing nucleotide triphosphate hydrolases"/>
    <property type="match status" value="1"/>
</dbReference>
<name>A0A4V2YU00_9FLAO</name>
<proteinExistence type="predicted"/>
<dbReference type="EMBL" id="SMFM01000010">
    <property type="protein sequence ID" value="TDD74121.1"/>
    <property type="molecule type" value="Genomic_DNA"/>
</dbReference>
<dbReference type="EMBL" id="SMFM01000004">
    <property type="protein sequence ID" value="TDD75827.1"/>
    <property type="molecule type" value="Genomic_DNA"/>
</dbReference>
<evidence type="ECO:0000259" key="1">
    <source>
        <dbReference type="Pfam" id="PF01695"/>
    </source>
</evidence>
<reference evidence="4 5" key="1">
    <citation type="submission" date="2019-03" db="EMBL/GenBank/DDBJ databases">
        <title>Flavobacterium AT-3-2 sp. nov., isolated from arctic soil.</title>
        <authorList>
            <person name="Chaudhary D.K."/>
        </authorList>
    </citation>
    <scope>NUCLEOTIDE SEQUENCE [LARGE SCALE GENOMIC DNA]</scope>
    <source>
        <strain evidence="4 5">AT-3-2</strain>
    </source>
</reference>
<dbReference type="GO" id="GO:0005524">
    <property type="term" value="F:ATP binding"/>
    <property type="evidence" value="ECO:0007669"/>
    <property type="project" value="UniProtKB-KW"/>
</dbReference>
<feature type="domain" description="IstB-like ATP-binding" evidence="1">
    <location>
        <begin position="3"/>
        <end position="39"/>
    </location>
</feature>
<protein>
    <submittedName>
        <fullName evidence="4">ATP-binding protein</fullName>
    </submittedName>
</protein>
<dbReference type="Pfam" id="PF01695">
    <property type="entry name" value="IstB_IS21"/>
    <property type="match status" value="1"/>
</dbReference>
<gene>
    <name evidence="4" type="ORF">E0F89_09700</name>
    <name evidence="3" type="ORF">E0F89_15400</name>
    <name evidence="2" type="ORF">E0F89_16435</name>
</gene>
<dbReference type="InterPro" id="IPR027417">
    <property type="entry name" value="P-loop_NTPase"/>
</dbReference>
<evidence type="ECO:0000313" key="5">
    <source>
        <dbReference type="Proteomes" id="UP000295278"/>
    </source>
</evidence>